<dbReference type="Proteomes" id="UP000265768">
    <property type="component" value="Unassembled WGS sequence"/>
</dbReference>
<gene>
    <name evidence="2" type="ORF">D5H75_31700</name>
</gene>
<evidence type="ECO:0000313" key="3">
    <source>
        <dbReference type="Proteomes" id="UP000265768"/>
    </source>
</evidence>
<dbReference type="PANTHER" id="PTHR46865">
    <property type="entry name" value="OXIDOREDUCTASE-RELATED"/>
    <property type="match status" value="1"/>
</dbReference>
<dbReference type="InterPro" id="IPR051704">
    <property type="entry name" value="FAD_aromatic-hydroxylase"/>
</dbReference>
<dbReference type="InterPro" id="IPR036188">
    <property type="entry name" value="FAD/NAD-bd_sf"/>
</dbReference>
<dbReference type="EMBL" id="QZEY01000017">
    <property type="protein sequence ID" value="RJL23997.1"/>
    <property type="molecule type" value="Genomic_DNA"/>
</dbReference>
<dbReference type="PANTHER" id="PTHR46865:SF2">
    <property type="entry name" value="MONOOXYGENASE"/>
    <property type="match status" value="1"/>
</dbReference>
<proteinExistence type="predicted"/>
<reference evidence="2 3" key="1">
    <citation type="submission" date="2018-09" db="EMBL/GenBank/DDBJ databases">
        <title>YIM 75507 draft genome.</title>
        <authorList>
            <person name="Tang S."/>
            <person name="Feng Y."/>
        </authorList>
    </citation>
    <scope>NUCLEOTIDE SEQUENCE [LARGE SCALE GENOMIC DNA]</scope>
    <source>
        <strain evidence="2 3">YIM 75507</strain>
    </source>
</reference>
<dbReference type="OrthoDB" id="3356051at2"/>
<dbReference type="PRINTS" id="PR00420">
    <property type="entry name" value="RNGMNOXGNASE"/>
</dbReference>
<name>A0A3A4AAY8_9ACTN</name>
<dbReference type="AlphaFoldDB" id="A0A3A4AAY8"/>
<evidence type="ECO:0000259" key="1">
    <source>
        <dbReference type="Pfam" id="PF01494"/>
    </source>
</evidence>
<dbReference type="Pfam" id="PF01494">
    <property type="entry name" value="FAD_binding_3"/>
    <property type="match status" value="1"/>
</dbReference>
<comment type="caution">
    <text evidence="2">The sequence shown here is derived from an EMBL/GenBank/DDBJ whole genome shotgun (WGS) entry which is preliminary data.</text>
</comment>
<keyword evidence="3" id="KW-1185">Reference proteome</keyword>
<dbReference type="RefSeq" id="WP_119930252.1">
    <property type="nucleotide sequence ID" value="NZ_QZEY01000017.1"/>
</dbReference>
<dbReference type="GO" id="GO:0071949">
    <property type="term" value="F:FAD binding"/>
    <property type="evidence" value="ECO:0007669"/>
    <property type="project" value="InterPro"/>
</dbReference>
<dbReference type="InterPro" id="IPR002938">
    <property type="entry name" value="FAD-bd"/>
</dbReference>
<organism evidence="2 3">
    <name type="scientific">Bailinhaonella thermotolerans</name>
    <dbReference type="NCBI Taxonomy" id="1070861"/>
    <lineage>
        <taxon>Bacteria</taxon>
        <taxon>Bacillati</taxon>
        <taxon>Actinomycetota</taxon>
        <taxon>Actinomycetes</taxon>
        <taxon>Streptosporangiales</taxon>
        <taxon>Streptosporangiaceae</taxon>
        <taxon>Bailinhaonella</taxon>
    </lineage>
</organism>
<dbReference type="SUPFAM" id="SSF51905">
    <property type="entry name" value="FAD/NAD(P)-binding domain"/>
    <property type="match status" value="1"/>
</dbReference>
<feature type="domain" description="FAD-binding" evidence="1">
    <location>
        <begin position="2"/>
        <end position="336"/>
    </location>
</feature>
<dbReference type="Gene3D" id="3.50.50.60">
    <property type="entry name" value="FAD/NAD(P)-binding domain"/>
    <property type="match status" value="1"/>
</dbReference>
<protein>
    <submittedName>
        <fullName evidence="2">FAD-dependent oxidoreductase</fullName>
    </submittedName>
</protein>
<accession>A0A3A4AAY8</accession>
<sequence>MKVLISGASVAGPALAYWLHRQGFEVTVVERAAAPRPGGYKVDLRGGAVDVARRMGILDEVRRRSTDIRGGTWLNGAGKTIATLGPDMIGFRDPGDLEIMRGDLAEILYALTRNEAEYVFGDVITSITDVGGGARVTFQNAASRTFDLVVGADGLHSGTRALAFGPEPQFTQSLGLGVAVFGVPNHLDLDRWEMVLSAAGHVVNVYSVRAAAEAKAQFFFPAPSQPIHRHDVAAQQRVVAEAFAGHGWEVPRLLAAMPTASDFYYDTLAQVRMDSWSRGRTVLLGDAAYCPSPASGQGTGMALVGAYVLAGELAASQGDHRVAFAQYEQEMRKFVELNQRLGRTAAKGMVPASRTRARMQGLMMRMAPHMPGKARMMEAMMKPIREAANGIQLRDYPTAARRTARP</sequence>
<evidence type="ECO:0000313" key="2">
    <source>
        <dbReference type="EMBL" id="RJL23997.1"/>
    </source>
</evidence>
<dbReference type="Gene3D" id="3.30.9.10">
    <property type="entry name" value="D-Amino Acid Oxidase, subunit A, domain 2"/>
    <property type="match status" value="1"/>
</dbReference>